<keyword evidence="2" id="KW-1185">Reference proteome</keyword>
<dbReference type="EMBL" id="JAWDGP010005772">
    <property type="protein sequence ID" value="KAK3752295.1"/>
    <property type="molecule type" value="Genomic_DNA"/>
</dbReference>
<organism evidence="1 2">
    <name type="scientific">Elysia crispata</name>
    <name type="common">lettuce slug</name>
    <dbReference type="NCBI Taxonomy" id="231223"/>
    <lineage>
        <taxon>Eukaryota</taxon>
        <taxon>Metazoa</taxon>
        <taxon>Spiralia</taxon>
        <taxon>Lophotrochozoa</taxon>
        <taxon>Mollusca</taxon>
        <taxon>Gastropoda</taxon>
        <taxon>Heterobranchia</taxon>
        <taxon>Euthyneura</taxon>
        <taxon>Panpulmonata</taxon>
        <taxon>Sacoglossa</taxon>
        <taxon>Placobranchoidea</taxon>
        <taxon>Plakobranchidae</taxon>
        <taxon>Elysia</taxon>
    </lineage>
</organism>
<evidence type="ECO:0000313" key="1">
    <source>
        <dbReference type="EMBL" id="KAK3752295.1"/>
    </source>
</evidence>
<name>A0AAE0YPJ8_9GAST</name>
<protein>
    <submittedName>
        <fullName evidence="1">Uncharacterized protein</fullName>
    </submittedName>
</protein>
<proteinExistence type="predicted"/>
<gene>
    <name evidence="1" type="ORF">RRG08_011255</name>
</gene>
<comment type="caution">
    <text evidence="1">The sequence shown here is derived from an EMBL/GenBank/DDBJ whole genome shotgun (WGS) entry which is preliminary data.</text>
</comment>
<sequence>MWGELQVDGLYQLSACISQDRRTTQQGPTAFISCRSLRSVWGVWCDVTSYQDLGQLLNPASNSAVHCLHAVPLPHRHLWPD</sequence>
<dbReference type="Proteomes" id="UP001283361">
    <property type="component" value="Unassembled WGS sequence"/>
</dbReference>
<evidence type="ECO:0000313" key="2">
    <source>
        <dbReference type="Proteomes" id="UP001283361"/>
    </source>
</evidence>
<dbReference type="AlphaFoldDB" id="A0AAE0YPJ8"/>
<reference evidence="1" key="1">
    <citation type="journal article" date="2023" name="G3 (Bethesda)">
        <title>A reference genome for the long-term kleptoplast-retaining sea slug Elysia crispata morphotype clarki.</title>
        <authorList>
            <person name="Eastman K.E."/>
            <person name="Pendleton A.L."/>
            <person name="Shaikh M.A."/>
            <person name="Suttiyut T."/>
            <person name="Ogas R."/>
            <person name="Tomko P."/>
            <person name="Gavelis G."/>
            <person name="Widhalm J.R."/>
            <person name="Wisecaver J.H."/>
        </authorList>
    </citation>
    <scope>NUCLEOTIDE SEQUENCE</scope>
    <source>
        <strain evidence="1">ECLA1</strain>
    </source>
</reference>
<accession>A0AAE0YPJ8</accession>